<evidence type="ECO:0000256" key="5">
    <source>
        <dbReference type="ARBA" id="ARBA00022741"/>
    </source>
</evidence>
<reference evidence="11" key="1">
    <citation type="journal article" date="2021" name="PeerJ">
        <title>Extensive microbial diversity within the chicken gut microbiome revealed by metagenomics and culture.</title>
        <authorList>
            <person name="Gilroy R."/>
            <person name="Ravi A."/>
            <person name="Getino M."/>
            <person name="Pursley I."/>
            <person name="Horton D.L."/>
            <person name="Alikhan N.F."/>
            <person name="Baker D."/>
            <person name="Gharbi K."/>
            <person name="Hall N."/>
            <person name="Watson M."/>
            <person name="Adriaenssens E.M."/>
            <person name="Foster-Nyarko E."/>
            <person name="Jarju S."/>
            <person name="Secka A."/>
            <person name="Antonio M."/>
            <person name="Oren A."/>
            <person name="Chaudhuri R.R."/>
            <person name="La Ragione R."/>
            <person name="Hildebrand F."/>
            <person name="Pallen M.J."/>
        </authorList>
    </citation>
    <scope>NUCLEOTIDE SEQUENCE</scope>
    <source>
        <strain evidence="11">742</strain>
    </source>
</reference>
<evidence type="ECO:0000259" key="10">
    <source>
        <dbReference type="PROSITE" id="PS50862"/>
    </source>
</evidence>
<dbReference type="PANTHER" id="PTHR43450:SF1">
    <property type="entry name" value="ASPARTATE--TRNA LIGASE, CYTOPLASMIC"/>
    <property type="match status" value="1"/>
</dbReference>
<name>A0A9E2KJQ6_9FIRM</name>
<keyword evidence="5 9" id="KW-0547">Nucleotide-binding</keyword>
<dbReference type="Pfam" id="PF00152">
    <property type="entry name" value="tRNA-synt_2"/>
    <property type="match status" value="1"/>
</dbReference>
<keyword evidence="8 9" id="KW-0030">Aminoacyl-tRNA synthetase</keyword>
<dbReference type="SUPFAM" id="SSF55681">
    <property type="entry name" value="Class II aaRS and biotin synthetases"/>
    <property type="match status" value="1"/>
</dbReference>
<dbReference type="AlphaFoldDB" id="A0A9E2KJQ6"/>
<feature type="binding site" evidence="9">
    <location>
        <begin position="220"/>
        <end position="222"/>
    </location>
    <ligand>
        <name>ATP</name>
        <dbReference type="ChEBI" id="CHEBI:30616"/>
    </ligand>
</feature>
<feature type="binding site" evidence="9">
    <location>
        <position position="376"/>
    </location>
    <ligand>
        <name>L-aspartate</name>
        <dbReference type="ChEBI" id="CHEBI:29991"/>
    </ligand>
</feature>
<feature type="binding site" evidence="9">
    <location>
        <begin position="416"/>
        <end position="419"/>
    </location>
    <ligand>
        <name>ATP</name>
        <dbReference type="ChEBI" id="CHEBI:30616"/>
    </ligand>
</feature>
<dbReference type="GO" id="GO:0016740">
    <property type="term" value="F:transferase activity"/>
    <property type="evidence" value="ECO:0007669"/>
    <property type="project" value="UniProtKB-ARBA"/>
</dbReference>
<dbReference type="InterPro" id="IPR012340">
    <property type="entry name" value="NA-bd_OB-fold"/>
</dbReference>
<dbReference type="SUPFAM" id="SSF50249">
    <property type="entry name" value="Nucleic acid-binding proteins"/>
    <property type="match status" value="1"/>
</dbReference>
<evidence type="ECO:0000256" key="8">
    <source>
        <dbReference type="ARBA" id="ARBA00023146"/>
    </source>
</evidence>
<dbReference type="EMBL" id="JAHLFH010000130">
    <property type="protein sequence ID" value="MBU3819960.1"/>
    <property type="molecule type" value="Genomic_DNA"/>
</dbReference>
<protein>
    <recommendedName>
        <fullName evidence="9">Aspartate--tRNA ligase</fullName>
        <ecNumber evidence="9">6.1.1.12</ecNumber>
    </recommendedName>
    <alternativeName>
        <fullName evidence="9">Aspartyl-tRNA synthetase</fullName>
        <shortName evidence="9">AspRS</shortName>
    </alternativeName>
</protein>
<organism evidence="11 12">
    <name type="scientific">Candidatus Faecalibacterium intestinavium</name>
    <dbReference type="NCBI Taxonomy" id="2838580"/>
    <lineage>
        <taxon>Bacteria</taxon>
        <taxon>Bacillati</taxon>
        <taxon>Bacillota</taxon>
        <taxon>Clostridia</taxon>
        <taxon>Eubacteriales</taxon>
        <taxon>Oscillospiraceae</taxon>
        <taxon>Faecalibacterium</taxon>
    </lineage>
</organism>
<feature type="domain" description="Aminoacyl-transfer RNA synthetases class-II family profile" evidence="10">
    <location>
        <begin position="143"/>
        <end position="444"/>
    </location>
</feature>
<evidence type="ECO:0000256" key="4">
    <source>
        <dbReference type="ARBA" id="ARBA00022598"/>
    </source>
</evidence>
<dbReference type="Proteomes" id="UP000824178">
    <property type="component" value="Unassembled WGS sequence"/>
</dbReference>
<comment type="catalytic activity">
    <reaction evidence="9">
        <text>tRNA(Asp) + L-aspartate + ATP = L-aspartyl-tRNA(Asp) + AMP + diphosphate</text>
        <dbReference type="Rhea" id="RHEA:19649"/>
        <dbReference type="Rhea" id="RHEA-COMP:9660"/>
        <dbReference type="Rhea" id="RHEA-COMP:9678"/>
        <dbReference type="ChEBI" id="CHEBI:29991"/>
        <dbReference type="ChEBI" id="CHEBI:30616"/>
        <dbReference type="ChEBI" id="CHEBI:33019"/>
        <dbReference type="ChEBI" id="CHEBI:78442"/>
        <dbReference type="ChEBI" id="CHEBI:78516"/>
        <dbReference type="ChEBI" id="CHEBI:456215"/>
        <dbReference type="EC" id="6.1.1.12"/>
    </reaction>
</comment>
<keyword evidence="3 9" id="KW-0963">Cytoplasm</keyword>
<dbReference type="HAMAP" id="MF_02075">
    <property type="entry name" value="Asp_tRNA_synth_type2"/>
    <property type="match status" value="1"/>
</dbReference>
<dbReference type="NCBIfam" id="NF003483">
    <property type="entry name" value="PRK05159.1"/>
    <property type="match status" value="1"/>
</dbReference>
<dbReference type="GO" id="GO:0005829">
    <property type="term" value="C:cytosol"/>
    <property type="evidence" value="ECO:0007669"/>
    <property type="project" value="TreeGrafter"/>
</dbReference>
<keyword evidence="6 9" id="KW-0067">ATP-binding</keyword>
<dbReference type="GO" id="GO:0017101">
    <property type="term" value="C:aminoacyl-tRNA synthetase multienzyme complex"/>
    <property type="evidence" value="ECO:0007669"/>
    <property type="project" value="TreeGrafter"/>
</dbReference>
<comment type="similarity">
    <text evidence="2 9">Belongs to the class-II aminoacyl-tRNA synthetase family. Type 2 subfamily.</text>
</comment>
<comment type="caution">
    <text evidence="11">The sequence shown here is derived from an EMBL/GenBank/DDBJ whole genome shotgun (WGS) entry which is preliminary data.</text>
</comment>
<dbReference type="InterPro" id="IPR004364">
    <property type="entry name" value="Aa-tRNA-synt_II"/>
</dbReference>
<feature type="region of interest" description="Aspartate" evidence="9">
    <location>
        <begin position="198"/>
        <end position="201"/>
    </location>
</feature>
<dbReference type="EC" id="6.1.1.12" evidence="9"/>
<dbReference type="InterPro" id="IPR045864">
    <property type="entry name" value="aa-tRNA-synth_II/BPL/LPL"/>
</dbReference>
<proteinExistence type="inferred from homology"/>
<feature type="binding site" evidence="9">
    <location>
        <position position="369"/>
    </location>
    <ligand>
        <name>ATP</name>
        <dbReference type="ChEBI" id="CHEBI:30616"/>
    </ligand>
</feature>
<evidence type="ECO:0000313" key="11">
    <source>
        <dbReference type="EMBL" id="MBU3819960.1"/>
    </source>
</evidence>
<evidence type="ECO:0000256" key="1">
    <source>
        <dbReference type="ARBA" id="ARBA00004496"/>
    </source>
</evidence>
<gene>
    <name evidence="9 11" type="primary">aspS</name>
    <name evidence="11" type="ORF">H9864_06285</name>
</gene>
<accession>A0A9E2KJQ6</accession>
<keyword evidence="4 9" id="KW-0436">Ligase</keyword>
<comment type="subunit">
    <text evidence="9">Homodimer.</text>
</comment>
<dbReference type="GO" id="GO:0003723">
    <property type="term" value="F:RNA binding"/>
    <property type="evidence" value="ECO:0007669"/>
    <property type="project" value="TreeGrafter"/>
</dbReference>
<dbReference type="InterPro" id="IPR006195">
    <property type="entry name" value="aa-tRNA-synth_II"/>
</dbReference>
<evidence type="ECO:0000256" key="2">
    <source>
        <dbReference type="ARBA" id="ARBA00005312"/>
    </source>
</evidence>
<dbReference type="Gene3D" id="2.40.50.140">
    <property type="entry name" value="Nucleic acid-binding proteins"/>
    <property type="match status" value="1"/>
</dbReference>
<dbReference type="PRINTS" id="PR01042">
    <property type="entry name" value="TRNASYNTHASP"/>
</dbReference>
<dbReference type="CDD" id="cd04100">
    <property type="entry name" value="Asp_Lys_Asn_RS_N"/>
    <property type="match status" value="1"/>
</dbReference>
<dbReference type="Gene3D" id="3.30.930.10">
    <property type="entry name" value="Bira Bifunctional Protein, Domain 2"/>
    <property type="match status" value="1"/>
</dbReference>
<evidence type="ECO:0000256" key="9">
    <source>
        <dbReference type="HAMAP-Rule" id="MF_02075"/>
    </source>
</evidence>
<reference evidence="11" key="2">
    <citation type="submission" date="2021-04" db="EMBL/GenBank/DDBJ databases">
        <authorList>
            <person name="Gilroy R."/>
        </authorList>
    </citation>
    <scope>NUCLEOTIDE SEQUENCE</scope>
    <source>
        <strain evidence="11">742</strain>
    </source>
</reference>
<dbReference type="GO" id="GO:0005524">
    <property type="term" value="F:ATP binding"/>
    <property type="evidence" value="ECO:0007669"/>
    <property type="project" value="UniProtKB-UniRule"/>
</dbReference>
<dbReference type="GO" id="GO:0006422">
    <property type="term" value="P:aspartyl-tRNA aminoacylation"/>
    <property type="evidence" value="ECO:0007669"/>
    <property type="project" value="UniProtKB-UniRule"/>
</dbReference>
<keyword evidence="7 9" id="KW-0648">Protein biosynthesis</keyword>
<comment type="function">
    <text evidence="9">Catalyzes the attachment of L-aspartate to tRNA(Asp) in a two-step reaction: L-aspartate is first activated by ATP to form Asp-AMP and then transferred to the acceptor end of tRNA(Asp).</text>
</comment>
<dbReference type="InterPro" id="IPR004523">
    <property type="entry name" value="Asp-tRNA_synthase_2"/>
</dbReference>
<dbReference type="InterPro" id="IPR002312">
    <property type="entry name" value="Asp/Asn-tRNA-synth_IIb"/>
</dbReference>
<evidence type="ECO:0000256" key="3">
    <source>
        <dbReference type="ARBA" id="ARBA00022490"/>
    </source>
</evidence>
<dbReference type="PROSITE" id="PS50862">
    <property type="entry name" value="AA_TRNA_LIGASE_II"/>
    <property type="match status" value="1"/>
</dbReference>
<dbReference type="InterPro" id="IPR004365">
    <property type="entry name" value="NA-bd_OB_tRNA"/>
</dbReference>
<comment type="caution">
    <text evidence="9">Lacks conserved residue(s) required for the propagation of feature annotation.</text>
</comment>
<comment type="subcellular location">
    <subcellularLocation>
        <location evidence="1 9">Cytoplasm</location>
    </subcellularLocation>
</comment>
<evidence type="ECO:0000313" key="12">
    <source>
        <dbReference type="Proteomes" id="UP000824178"/>
    </source>
</evidence>
<evidence type="ECO:0000256" key="6">
    <source>
        <dbReference type="ARBA" id="ARBA00022840"/>
    </source>
</evidence>
<dbReference type="Pfam" id="PF01336">
    <property type="entry name" value="tRNA_anti-codon"/>
    <property type="match status" value="1"/>
</dbReference>
<dbReference type="GO" id="GO:0004815">
    <property type="term" value="F:aspartate-tRNA ligase activity"/>
    <property type="evidence" value="ECO:0007669"/>
    <property type="project" value="UniProtKB-UniRule"/>
</dbReference>
<feature type="binding site" evidence="9">
    <location>
        <position position="176"/>
    </location>
    <ligand>
        <name>L-aspartate</name>
        <dbReference type="ChEBI" id="CHEBI:29991"/>
    </ligand>
</feature>
<sequence>MNRTYIQDALKATDSVVKVQGFIENLRNSKAMAFIVLKDITGKIQITVEKADHPELVDTIDQLTQDSVITVVGKVMANDYVKMGGVEMVPSEIRIESVADPLPIVRKAIAATKKKKAVERSSIDQRIDYRWVDLRTDENQLMFKAQSVMVNAMRQFLLGQNFIEIHTPKLIAAASESGADVFKVDYFDRNAYLAQSPQFYKQMAMASGFERIFEVGPVFRAEKSFTSKHTTEFTGFDLEFSYIESFRDVMKMEEQLLKAGLQAVKDAYGEQIKETFGLEVVVPETPFPVVTLAELYKGLEEDFGYTVDESEKGDLTTDAERLSYEWVKKHYNHEFLFVTDYSADKRAFYHMRDENGVPQGYDLIWRGVEITTGAQREHRYDVLKKQADEKGLTEDVKFYLEFFQYGCPPHGGFGLGVDRLTMLLVGLGIKDAMFLFRGPNRLTP</sequence>
<dbReference type="PANTHER" id="PTHR43450">
    <property type="entry name" value="ASPARTYL-TRNA SYNTHETASE"/>
    <property type="match status" value="1"/>
</dbReference>
<feature type="binding site" evidence="9">
    <location>
        <position position="372"/>
    </location>
    <ligand>
        <name>L-aspartate</name>
        <dbReference type="ChEBI" id="CHEBI:29991"/>
    </ligand>
</feature>
<dbReference type="GO" id="GO:0140096">
    <property type="term" value="F:catalytic activity, acting on a protein"/>
    <property type="evidence" value="ECO:0007669"/>
    <property type="project" value="UniProtKB-ARBA"/>
</dbReference>
<feature type="binding site" evidence="9">
    <location>
        <position position="220"/>
    </location>
    <ligand>
        <name>L-aspartate</name>
        <dbReference type="ChEBI" id="CHEBI:29991"/>
    </ligand>
</feature>
<evidence type="ECO:0000256" key="7">
    <source>
        <dbReference type="ARBA" id="ARBA00022917"/>
    </source>
</evidence>